<dbReference type="InterPro" id="IPR030489">
    <property type="entry name" value="TR_Rrf2-type_CS"/>
</dbReference>
<protein>
    <recommendedName>
        <fullName evidence="3">HTH-type transcriptional regulator NsrR</fullName>
    </recommendedName>
</protein>
<dbReference type="GO" id="GO:0003700">
    <property type="term" value="F:DNA-binding transcription factor activity"/>
    <property type="evidence" value="ECO:0007669"/>
    <property type="project" value="TreeGrafter"/>
</dbReference>
<dbReference type="AlphaFoldDB" id="A0A4R8LWK6"/>
<gene>
    <name evidence="4" type="ORF">C7445_101187</name>
</gene>
<reference evidence="4 5" key="1">
    <citation type="submission" date="2019-03" db="EMBL/GenBank/DDBJ databases">
        <title>Genomic Encyclopedia of Type Strains, Phase IV (KMG-IV): sequencing the most valuable type-strain genomes for metagenomic binning, comparative biology and taxonomic classification.</title>
        <authorList>
            <person name="Goeker M."/>
        </authorList>
    </citation>
    <scope>NUCLEOTIDE SEQUENCE [LARGE SCALE GENOMIC DNA]</scope>
    <source>
        <strain evidence="4 5">DSM 17974</strain>
    </source>
</reference>
<dbReference type="InterPro" id="IPR036388">
    <property type="entry name" value="WH-like_DNA-bd_sf"/>
</dbReference>
<dbReference type="Proteomes" id="UP000294581">
    <property type="component" value="Unassembled WGS sequence"/>
</dbReference>
<dbReference type="NCBIfam" id="TIGR00738">
    <property type="entry name" value="rrf2_super"/>
    <property type="match status" value="1"/>
</dbReference>
<keyword evidence="5" id="KW-1185">Reference proteome</keyword>
<sequence>MNLTLFTDYSLRTLMYVASLPPEELANIDEIAKVYGISRNHLTKAVHRLGQLGYIQTIRGRNGGFRLAKPAVDIPIGEVVRQMEENLHVVECFQGETGLCILNPTCRLKRVLQKAMEAFLSVLDEYTLADVVGDPVLLRVLFTQHRTS</sequence>
<evidence type="ECO:0000313" key="4">
    <source>
        <dbReference type="EMBL" id="TDY51187.1"/>
    </source>
</evidence>
<name>A0A4R8LWK6_9BACL</name>
<dbReference type="EMBL" id="SORF01000001">
    <property type="protein sequence ID" value="TDY51187.1"/>
    <property type="molecule type" value="Genomic_DNA"/>
</dbReference>
<organism evidence="4 5">
    <name type="scientific">Alicyclobacillus sacchari</name>
    <dbReference type="NCBI Taxonomy" id="392010"/>
    <lineage>
        <taxon>Bacteria</taxon>
        <taxon>Bacillati</taxon>
        <taxon>Bacillota</taxon>
        <taxon>Bacilli</taxon>
        <taxon>Bacillales</taxon>
        <taxon>Alicyclobacillaceae</taxon>
        <taxon>Alicyclobacillus</taxon>
    </lineage>
</organism>
<dbReference type="GO" id="GO:0003677">
    <property type="term" value="F:DNA binding"/>
    <property type="evidence" value="ECO:0007669"/>
    <property type="project" value="UniProtKB-KW"/>
</dbReference>
<dbReference type="GO" id="GO:0005829">
    <property type="term" value="C:cytosol"/>
    <property type="evidence" value="ECO:0007669"/>
    <property type="project" value="TreeGrafter"/>
</dbReference>
<keyword evidence="1" id="KW-0238">DNA-binding</keyword>
<dbReference type="Pfam" id="PF02082">
    <property type="entry name" value="Rrf2"/>
    <property type="match status" value="1"/>
</dbReference>
<evidence type="ECO:0000256" key="2">
    <source>
        <dbReference type="ARBA" id="ARBA00034078"/>
    </source>
</evidence>
<dbReference type="InterPro" id="IPR000944">
    <property type="entry name" value="Tscrpt_reg_Rrf2"/>
</dbReference>
<evidence type="ECO:0000256" key="1">
    <source>
        <dbReference type="ARBA" id="ARBA00023125"/>
    </source>
</evidence>
<dbReference type="PANTHER" id="PTHR33221:SF4">
    <property type="entry name" value="HTH-TYPE TRANSCRIPTIONAL REPRESSOR NSRR"/>
    <property type="match status" value="1"/>
</dbReference>
<dbReference type="PROSITE" id="PS01332">
    <property type="entry name" value="HTH_RRF2_1"/>
    <property type="match status" value="1"/>
</dbReference>
<evidence type="ECO:0000256" key="3">
    <source>
        <dbReference type="ARBA" id="ARBA00040173"/>
    </source>
</evidence>
<dbReference type="Gene3D" id="1.10.10.10">
    <property type="entry name" value="Winged helix-like DNA-binding domain superfamily/Winged helix DNA-binding domain"/>
    <property type="match status" value="1"/>
</dbReference>
<comment type="caution">
    <text evidence="4">The sequence shown here is derived from an EMBL/GenBank/DDBJ whole genome shotgun (WGS) entry which is preliminary data.</text>
</comment>
<dbReference type="RefSeq" id="WP_134158160.1">
    <property type="nucleotide sequence ID" value="NZ_BSUS01000001.1"/>
</dbReference>
<comment type="cofactor">
    <cofactor evidence="2">
        <name>[2Fe-2S] cluster</name>
        <dbReference type="ChEBI" id="CHEBI:190135"/>
    </cofactor>
</comment>
<dbReference type="InterPro" id="IPR036390">
    <property type="entry name" value="WH_DNA-bd_sf"/>
</dbReference>
<proteinExistence type="predicted"/>
<dbReference type="SUPFAM" id="SSF46785">
    <property type="entry name" value="Winged helix' DNA-binding domain"/>
    <property type="match status" value="1"/>
</dbReference>
<evidence type="ECO:0000313" key="5">
    <source>
        <dbReference type="Proteomes" id="UP000294581"/>
    </source>
</evidence>
<dbReference type="PROSITE" id="PS51197">
    <property type="entry name" value="HTH_RRF2_2"/>
    <property type="match status" value="1"/>
</dbReference>
<dbReference type="PANTHER" id="PTHR33221">
    <property type="entry name" value="WINGED HELIX-TURN-HELIX TRANSCRIPTIONAL REGULATOR, RRF2 FAMILY"/>
    <property type="match status" value="1"/>
</dbReference>
<accession>A0A4R8LWK6</accession>
<dbReference type="OrthoDB" id="9808360at2"/>